<dbReference type="Proteomes" id="UP000244005">
    <property type="component" value="Unassembled WGS sequence"/>
</dbReference>
<sequence length="68" mass="7670">MGYHQVSLHVRHPGSGSESGMSTCKKIPLASVPPRPSGFDEVEQRLDVGFVRGRADESERQQMWRCRD</sequence>
<gene>
    <name evidence="2" type="ORF">MARPO_0103s0035</name>
</gene>
<feature type="region of interest" description="Disordered" evidence="1">
    <location>
        <begin position="1"/>
        <end position="40"/>
    </location>
</feature>
<evidence type="ECO:0000313" key="3">
    <source>
        <dbReference type="Proteomes" id="UP000244005"/>
    </source>
</evidence>
<evidence type="ECO:0000256" key="1">
    <source>
        <dbReference type="SAM" id="MobiDB-lite"/>
    </source>
</evidence>
<dbReference type="AlphaFoldDB" id="A0A2R6WDZ4"/>
<keyword evidence="3" id="KW-1185">Reference proteome</keyword>
<organism evidence="2 3">
    <name type="scientific">Marchantia polymorpha</name>
    <name type="common">Common liverwort</name>
    <name type="synonym">Marchantia aquatica</name>
    <dbReference type="NCBI Taxonomy" id="3197"/>
    <lineage>
        <taxon>Eukaryota</taxon>
        <taxon>Viridiplantae</taxon>
        <taxon>Streptophyta</taxon>
        <taxon>Embryophyta</taxon>
        <taxon>Marchantiophyta</taxon>
        <taxon>Marchantiopsida</taxon>
        <taxon>Marchantiidae</taxon>
        <taxon>Marchantiales</taxon>
        <taxon>Marchantiaceae</taxon>
        <taxon>Marchantia</taxon>
    </lineage>
</organism>
<evidence type="ECO:0000313" key="2">
    <source>
        <dbReference type="EMBL" id="PTQ32064.1"/>
    </source>
</evidence>
<proteinExistence type="predicted"/>
<reference evidence="3" key="1">
    <citation type="journal article" date="2017" name="Cell">
        <title>Insights into land plant evolution garnered from the Marchantia polymorpha genome.</title>
        <authorList>
            <person name="Bowman J.L."/>
            <person name="Kohchi T."/>
            <person name="Yamato K.T."/>
            <person name="Jenkins J."/>
            <person name="Shu S."/>
            <person name="Ishizaki K."/>
            <person name="Yamaoka S."/>
            <person name="Nishihama R."/>
            <person name="Nakamura Y."/>
            <person name="Berger F."/>
            <person name="Adam C."/>
            <person name="Aki S.S."/>
            <person name="Althoff F."/>
            <person name="Araki T."/>
            <person name="Arteaga-Vazquez M.A."/>
            <person name="Balasubrmanian S."/>
            <person name="Barry K."/>
            <person name="Bauer D."/>
            <person name="Boehm C.R."/>
            <person name="Briginshaw L."/>
            <person name="Caballero-Perez J."/>
            <person name="Catarino B."/>
            <person name="Chen F."/>
            <person name="Chiyoda S."/>
            <person name="Chovatia M."/>
            <person name="Davies K.M."/>
            <person name="Delmans M."/>
            <person name="Demura T."/>
            <person name="Dierschke T."/>
            <person name="Dolan L."/>
            <person name="Dorantes-Acosta A.E."/>
            <person name="Eklund D.M."/>
            <person name="Florent S.N."/>
            <person name="Flores-Sandoval E."/>
            <person name="Fujiyama A."/>
            <person name="Fukuzawa H."/>
            <person name="Galik B."/>
            <person name="Grimanelli D."/>
            <person name="Grimwood J."/>
            <person name="Grossniklaus U."/>
            <person name="Hamada T."/>
            <person name="Haseloff J."/>
            <person name="Hetherington A.J."/>
            <person name="Higo A."/>
            <person name="Hirakawa Y."/>
            <person name="Hundley H.N."/>
            <person name="Ikeda Y."/>
            <person name="Inoue K."/>
            <person name="Inoue S.I."/>
            <person name="Ishida S."/>
            <person name="Jia Q."/>
            <person name="Kakita M."/>
            <person name="Kanazawa T."/>
            <person name="Kawai Y."/>
            <person name="Kawashima T."/>
            <person name="Kennedy M."/>
            <person name="Kinose K."/>
            <person name="Kinoshita T."/>
            <person name="Kohara Y."/>
            <person name="Koide E."/>
            <person name="Komatsu K."/>
            <person name="Kopischke S."/>
            <person name="Kubo M."/>
            <person name="Kyozuka J."/>
            <person name="Lagercrantz U."/>
            <person name="Lin S.S."/>
            <person name="Lindquist E."/>
            <person name="Lipzen A.M."/>
            <person name="Lu C.W."/>
            <person name="De Luna E."/>
            <person name="Martienssen R.A."/>
            <person name="Minamino N."/>
            <person name="Mizutani M."/>
            <person name="Mizutani M."/>
            <person name="Mochizuki N."/>
            <person name="Monte I."/>
            <person name="Mosher R."/>
            <person name="Nagasaki H."/>
            <person name="Nakagami H."/>
            <person name="Naramoto S."/>
            <person name="Nishitani K."/>
            <person name="Ohtani M."/>
            <person name="Okamoto T."/>
            <person name="Okumura M."/>
            <person name="Phillips J."/>
            <person name="Pollak B."/>
            <person name="Reinders A."/>
            <person name="Rovekamp M."/>
            <person name="Sano R."/>
            <person name="Sawa S."/>
            <person name="Schmid M.W."/>
            <person name="Shirakawa M."/>
            <person name="Solano R."/>
            <person name="Spunde A."/>
            <person name="Suetsugu N."/>
            <person name="Sugano S."/>
            <person name="Sugiyama A."/>
            <person name="Sun R."/>
            <person name="Suzuki Y."/>
            <person name="Takenaka M."/>
            <person name="Takezawa D."/>
            <person name="Tomogane H."/>
            <person name="Tsuzuki M."/>
            <person name="Ueda T."/>
            <person name="Umeda M."/>
            <person name="Ward J.M."/>
            <person name="Watanabe Y."/>
            <person name="Yazaki K."/>
            <person name="Yokoyama R."/>
            <person name="Yoshitake Y."/>
            <person name="Yotsui I."/>
            <person name="Zachgo S."/>
            <person name="Schmutz J."/>
        </authorList>
    </citation>
    <scope>NUCLEOTIDE SEQUENCE [LARGE SCALE GENOMIC DNA]</scope>
    <source>
        <strain evidence="3">Tak-1</strain>
    </source>
</reference>
<dbReference type="EMBL" id="KZ772775">
    <property type="protein sequence ID" value="PTQ32064.1"/>
    <property type="molecule type" value="Genomic_DNA"/>
</dbReference>
<protein>
    <submittedName>
        <fullName evidence="2">Uncharacterized protein</fullName>
    </submittedName>
</protein>
<accession>A0A2R6WDZ4</accession>
<name>A0A2R6WDZ4_MARPO</name>